<reference evidence="2 3" key="1">
    <citation type="submission" date="2018-05" db="EMBL/GenBank/DDBJ databases">
        <title>Micromonospora from Atacama Desert.</title>
        <authorList>
            <person name="Carro L."/>
            <person name="Goodfellow M."/>
            <person name="Klenk H.-P."/>
        </authorList>
    </citation>
    <scope>NUCLEOTIDE SEQUENCE [LARGE SCALE GENOMIC DNA]</scope>
    <source>
        <strain evidence="2 3">LB41</strain>
    </source>
</reference>
<feature type="domain" description="MlaB-like STAS" evidence="1">
    <location>
        <begin position="24"/>
        <end position="102"/>
    </location>
</feature>
<proteinExistence type="predicted"/>
<protein>
    <submittedName>
        <fullName evidence="2">Anti-sigma factor antagonist</fullName>
    </submittedName>
</protein>
<evidence type="ECO:0000259" key="1">
    <source>
        <dbReference type="Pfam" id="PF13466"/>
    </source>
</evidence>
<name>A0ABX9Y8N8_MICCH</name>
<evidence type="ECO:0000313" key="3">
    <source>
        <dbReference type="Proteomes" id="UP000274694"/>
    </source>
</evidence>
<dbReference type="RefSeq" id="WP_043326971.1">
    <property type="nucleotide sequence ID" value="NZ_JBEYHZ010000018.1"/>
</dbReference>
<accession>A0ABX9Y8N8</accession>
<dbReference type="InterPro" id="IPR058548">
    <property type="entry name" value="MlaB-like_STAS"/>
</dbReference>
<dbReference type="InterPro" id="IPR036513">
    <property type="entry name" value="STAS_dom_sf"/>
</dbReference>
<dbReference type="SUPFAM" id="SSF52091">
    <property type="entry name" value="SpoIIaa-like"/>
    <property type="match status" value="1"/>
</dbReference>
<keyword evidence="3" id="KW-1185">Reference proteome</keyword>
<dbReference type="EMBL" id="QGTA01000113">
    <property type="protein sequence ID" value="RQW96462.1"/>
    <property type="molecule type" value="Genomic_DNA"/>
</dbReference>
<dbReference type="Pfam" id="PF13466">
    <property type="entry name" value="STAS_2"/>
    <property type="match status" value="1"/>
</dbReference>
<organism evidence="2 3">
    <name type="scientific">Micromonospora chalcea</name>
    <dbReference type="NCBI Taxonomy" id="1874"/>
    <lineage>
        <taxon>Bacteria</taxon>
        <taxon>Bacillati</taxon>
        <taxon>Actinomycetota</taxon>
        <taxon>Actinomycetes</taxon>
        <taxon>Micromonosporales</taxon>
        <taxon>Micromonosporaceae</taxon>
        <taxon>Micromonospora</taxon>
    </lineage>
</organism>
<sequence length="142" mass="14693">MAQVSGAHFVITLLISPRRPSALIRLAGEIDMEADPALSGVVERLSIIAPTEVVVDLADVTFASSALPSFLARAHIALAADSALVVCRPGGSILRLLRITNMEELVTLRPDLPVAEDWTPSSAASLIAPSSAPTAPGSTSPC</sequence>
<evidence type="ECO:0000313" key="2">
    <source>
        <dbReference type="EMBL" id="RQW96462.1"/>
    </source>
</evidence>
<dbReference type="CDD" id="cd07043">
    <property type="entry name" value="STAS_anti-anti-sigma_factors"/>
    <property type="match status" value="1"/>
</dbReference>
<gene>
    <name evidence="2" type="ORF">DLJ60_04570</name>
</gene>
<comment type="caution">
    <text evidence="2">The sequence shown here is derived from an EMBL/GenBank/DDBJ whole genome shotgun (WGS) entry which is preliminary data.</text>
</comment>
<dbReference type="Proteomes" id="UP000274694">
    <property type="component" value="Unassembled WGS sequence"/>
</dbReference>
<dbReference type="Gene3D" id="3.30.750.24">
    <property type="entry name" value="STAS domain"/>
    <property type="match status" value="1"/>
</dbReference>